<dbReference type="Proteomes" id="UP001551658">
    <property type="component" value="Unassembled WGS sequence"/>
</dbReference>
<feature type="region of interest" description="Disordered" evidence="1">
    <location>
        <begin position="96"/>
        <end position="115"/>
    </location>
</feature>
<dbReference type="InterPro" id="IPR008258">
    <property type="entry name" value="Transglycosylase_SLT_dom_1"/>
</dbReference>
<organism evidence="4 5">
    <name type="scientific">Nocardia fusca</name>
    <dbReference type="NCBI Taxonomy" id="941183"/>
    <lineage>
        <taxon>Bacteria</taxon>
        <taxon>Bacillati</taxon>
        <taxon>Actinomycetota</taxon>
        <taxon>Actinomycetes</taxon>
        <taxon>Mycobacteriales</taxon>
        <taxon>Nocardiaceae</taxon>
        <taxon>Nocardia</taxon>
    </lineage>
</organism>
<reference evidence="4 5" key="1">
    <citation type="submission" date="2024-06" db="EMBL/GenBank/DDBJ databases">
        <title>The Natural Products Discovery Center: Release of the First 8490 Sequenced Strains for Exploring Actinobacteria Biosynthetic Diversity.</title>
        <authorList>
            <person name="Kalkreuter E."/>
            <person name="Kautsar S.A."/>
            <person name="Yang D."/>
            <person name="Bader C.D."/>
            <person name="Teijaro C.N."/>
            <person name="Fluegel L."/>
            <person name="Davis C.M."/>
            <person name="Simpson J.R."/>
            <person name="Lauterbach L."/>
            <person name="Steele A.D."/>
            <person name="Gui C."/>
            <person name="Meng S."/>
            <person name="Li G."/>
            <person name="Viehrig K."/>
            <person name="Ye F."/>
            <person name="Su P."/>
            <person name="Kiefer A.F."/>
            <person name="Nichols A."/>
            <person name="Cepeda A.J."/>
            <person name="Yan W."/>
            <person name="Fan B."/>
            <person name="Jiang Y."/>
            <person name="Adhikari A."/>
            <person name="Zheng C.-J."/>
            <person name="Schuster L."/>
            <person name="Cowan T.M."/>
            <person name="Smanski M.J."/>
            <person name="Chevrette M.G."/>
            <person name="De Carvalho L.P.S."/>
            <person name="Shen B."/>
        </authorList>
    </citation>
    <scope>NUCLEOTIDE SEQUENCE [LARGE SCALE GENOMIC DNA]</scope>
    <source>
        <strain evidence="4 5">NPDC050671</strain>
    </source>
</reference>
<dbReference type="EMBL" id="JBFAIH010000047">
    <property type="protein sequence ID" value="MEV0368031.1"/>
    <property type="molecule type" value="Genomic_DNA"/>
</dbReference>
<feature type="signal peptide" evidence="2">
    <location>
        <begin position="1"/>
        <end position="24"/>
    </location>
</feature>
<evidence type="ECO:0000313" key="4">
    <source>
        <dbReference type="EMBL" id="MEV0368031.1"/>
    </source>
</evidence>
<dbReference type="InterPro" id="IPR023346">
    <property type="entry name" value="Lysozyme-like_dom_sf"/>
</dbReference>
<comment type="caution">
    <text evidence="4">The sequence shown here is derived from an EMBL/GenBank/DDBJ whole genome shotgun (WGS) entry which is preliminary data.</text>
</comment>
<protein>
    <submittedName>
        <fullName evidence="4">Transglycosylase SLT domain-containing protein</fullName>
    </submittedName>
</protein>
<evidence type="ECO:0000256" key="2">
    <source>
        <dbReference type="SAM" id="SignalP"/>
    </source>
</evidence>
<dbReference type="RefSeq" id="WP_357988461.1">
    <property type="nucleotide sequence ID" value="NZ_JBFAIH010000047.1"/>
</dbReference>
<dbReference type="Pfam" id="PF01464">
    <property type="entry name" value="SLT"/>
    <property type="match status" value="1"/>
</dbReference>
<gene>
    <name evidence="4" type="ORF">AB0H72_35645</name>
</gene>
<evidence type="ECO:0000256" key="1">
    <source>
        <dbReference type="SAM" id="MobiDB-lite"/>
    </source>
</evidence>
<proteinExistence type="predicted"/>
<evidence type="ECO:0000259" key="3">
    <source>
        <dbReference type="Pfam" id="PF01464"/>
    </source>
</evidence>
<keyword evidence="2" id="KW-0732">Signal</keyword>
<feature type="domain" description="Transglycosylase SLT" evidence="3">
    <location>
        <begin position="97"/>
        <end position="169"/>
    </location>
</feature>
<feature type="chain" id="PRO_5047222820" evidence="2">
    <location>
        <begin position="25"/>
        <end position="172"/>
    </location>
</feature>
<keyword evidence="5" id="KW-1185">Reference proteome</keyword>
<sequence length="172" mass="18236">MRLRNLLPLVAVAAAAVVPTQAHADAPIPGVPAVLQAPAQQAQQQILHWQQQLAQPLPEAFGTPTYSNDLDGWIRNALSVLGQHGIPASYDGIHRNAMRESSGNPQAINLSDSNAAAGTPSKGLMQVIDPTFAAYHVDGTSWDIYDPVANIAAACNYAAHRYGSIDNVFGAY</sequence>
<accession>A0ABV3FK10</accession>
<dbReference type="SUPFAM" id="SSF53955">
    <property type="entry name" value="Lysozyme-like"/>
    <property type="match status" value="1"/>
</dbReference>
<feature type="compositionally biased region" description="Polar residues" evidence="1">
    <location>
        <begin position="99"/>
        <end position="115"/>
    </location>
</feature>
<evidence type="ECO:0000313" key="5">
    <source>
        <dbReference type="Proteomes" id="UP001551658"/>
    </source>
</evidence>
<name>A0ABV3FK10_9NOCA</name>
<dbReference type="Gene3D" id="1.10.530.10">
    <property type="match status" value="1"/>
</dbReference>